<dbReference type="SMART" id="SM01407">
    <property type="entry name" value="NAC"/>
    <property type="match status" value="2"/>
</dbReference>
<feature type="region of interest" description="Disordered" evidence="3">
    <location>
        <begin position="1531"/>
        <end position="1553"/>
    </location>
</feature>
<dbReference type="SMART" id="SM00271">
    <property type="entry name" value="DnaJ"/>
    <property type="match status" value="1"/>
</dbReference>
<proteinExistence type="inferred from homology"/>
<dbReference type="Pfam" id="PF23643">
    <property type="entry name" value="TRAPPC13_C"/>
    <property type="match status" value="1"/>
</dbReference>
<evidence type="ECO:0000313" key="5">
    <source>
        <dbReference type="EnsemblMetazoa" id="PPA11889.1"/>
    </source>
</evidence>
<dbReference type="SMART" id="SM00028">
    <property type="entry name" value="TPR"/>
    <property type="match status" value="3"/>
</dbReference>
<dbReference type="InterPro" id="IPR056277">
    <property type="entry name" value="PPIase_AIP"/>
</dbReference>
<dbReference type="InterPro" id="IPR046357">
    <property type="entry name" value="PPIase_dom_sf"/>
</dbReference>
<dbReference type="EnsemblMetazoa" id="PPA11889.1">
    <property type="protein sequence ID" value="PPA11889.1"/>
    <property type="gene ID" value="WBGene00101443"/>
</dbReference>
<dbReference type="Gene3D" id="1.25.40.10">
    <property type="entry name" value="Tetratricopeptide repeat domain"/>
    <property type="match status" value="1"/>
</dbReference>
<dbReference type="InterPro" id="IPR036869">
    <property type="entry name" value="J_dom_sf"/>
</dbReference>
<dbReference type="PROSITE" id="PS50076">
    <property type="entry name" value="DNAJ_2"/>
    <property type="match status" value="1"/>
</dbReference>
<sequence>MDKTLAERIKKLQANAEAVRVGGKGTARRKKKVIHKTAATDDKKVQSSLKKLSVTNIPGIEEVNMIKEDGTVIHFNNPKVQASVPANTFSITGGGEIKQITEMLPGILNQLGPESLTHLKKLANNVTSQFKASEDDDIPDLVGDFEEAILSNMDKTLAERIKKLQANAEAVRVGGKAVRQMRFYLYLVFIQGTARRKKKVIHKTAATDDKKVQSSLKKLSVTNIPGIEEVNMIKEDGTVIHFTNPKVQASVPANTFSVSGGGEIKQITEMLPGILNQLGPESLTHLKKLANVSSLGRVDDDIPDLVGDFEEASKHEHKDCDGHHHHHNDENKMASQPLSLSNSMINPQNQEQLISLKVMRLSRGRLASNTSPSFDPLDIMSQSIEKSFQFDPNHHLPLSEYLLAPTQFENIFLGETFSFLVNCINESGEKVKEVAVKVELQTATQRIQLNCGLNIPSLESQASQADVISHEVKEAGQHILVCSVTYQTEKGENLFMRKFFKFPVTKPMDVKTKLYNAEENDVFDIFLEAQIENTSGMDMRMEKVWMDAASPYTSQPLQPQPVPTTLAHRDALQVVFGVKVKDEVPGEVTKIGRLDMEWKTRMGERGRLQTSHLERMVPGRGELILKIESVPSSFESQKVFPVQCTLHNCCDHSLDLRLTFDPLASPSLVFCSPSGIKLGQIPPKGTSSFTINLLPVALGFQAISGVRMEEIGRIYHYRIEIDEIQMEKEKIEDCALLSKRLFSSKLIGTTLLQFSSRFSLPEKGSKPGRSSVMRLIGLTCLVLLSCLVYTSLPLDPYTVLGLKKGVNIKDVKKAYKSLVREWHPDKNDSPQAAERFMEISKAYELLNDPLKKERYDKFGTVDDEPRGGGGNPFGFDPFFGGFGFGGFDNGNSFFSKHRVGIRQYTNTILEKSHHQPFIIFAYSGYCRSCFAMESIWQSVVEDLEPLGYGIATVNAMTDSNLLEKMRVSRLPTILVLIEGRTVHYRSSPQYTTAKSLRVFARDVIPDSFILKLATHDKLKRFLDQAKITNKVSILILGSSPEPRMRYLLSAMRLSDTARFAYVHLGEATPEVGHMKEAMSIKCTQCENILVFNEFPENGPIGRLSMSKASDLNKETLNNILDQHRFLLLPRISSPSYLDALCPLSSRSSRVLCVWLVVTSSSDPAVDSFRSFIVKRNKEISEKNVRIAYISATAQSAFLRPFMDSRSSEVENSSRDVVMVWRSESQRGRFSWFEGAWNTDKSVESGNVLIKNMEGVVTGRIKLEKGIVFGQMMDEYEPSLFSRISKKIVRLIENAWFELSKEEVYPVISAVFAFLLIMMIGYGVSHSMREDKGTRRPPYCPPFNGRRTPSTDNGWHPEDPKMTREEGEGEEGENLTEMETAEMVLRRRLKRAYSVMSPHLHELRAESYFGMIRLLKPGCRSIIILVDADHKETLLEHFALCIYPLRNNKTFSFGYLMVEKNIPFFRKLLEHTLPASEDKTAPSMYERLKGINPKQTVGTVLVMCGWKLYFCIYHPMHGATGKKNFLGFDDDGETDDELSDQSGDDVEKEGNITMGGPKVVKTTLNAGRGKIPEYSDGTKAIFHYEVWKPNEWKEGMPKNRDDYSYVDSSRRAFPHGYGAPMEIVFGKKFALVVFENCLRSMLEGERSQFDVDASELYTFPMTAKKLRDIAKGRQADPHHHHEHHHESHMCAAALAGGTGYPELDDLLKNPAPLRIIFEVIRVIPPGGYEAESWQLNADEKLKSIEDYRLAGNELFKEGKLTEAIDKYREALGRLETLLLREKPGDVEWEALDKKNIALYLNLSQCYLKVGEMWEAEQTATEVIDRDENNEKGLYRRAKARISRWKLDEAEEDLSKLLEVSPSMAEMIEAERKIIIEKRKEKEKNQKNTAKNMMKALGS</sequence>
<dbReference type="FunFam" id="2.20.70.30:FF:000001">
    <property type="entry name" value="Transcription factor BTF3 homolog"/>
    <property type="match status" value="2"/>
</dbReference>
<dbReference type="InterPro" id="IPR018253">
    <property type="entry name" value="DnaJ_domain_CS"/>
</dbReference>
<dbReference type="GO" id="GO:0003755">
    <property type="term" value="F:peptidyl-prolyl cis-trans isomerase activity"/>
    <property type="evidence" value="ECO:0007669"/>
    <property type="project" value="InterPro"/>
</dbReference>
<dbReference type="Pfam" id="PF00226">
    <property type="entry name" value="DnaJ"/>
    <property type="match status" value="1"/>
</dbReference>
<organism evidence="5 6">
    <name type="scientific">Pristionchus pacificus</name>
    <name type="common">Parasitic nematode worm</name>
    <dbReference type="NCBI Taxonomy" id="54126"/>
    <lineage>
        <taxon>Eukaryota</taxon>
        <taxon>Metazoa</taxon>
        <taxon>Ecdysozoa</taxon>
        <taxon>Nematoda</taxon>
        <taxon>Chromadorea</taxon>
        <taxon>Rhabditida</taxon>
        <taxon>Rhabditina</taxon>
        <taxon>Diplogasteromorpha</taxon>
        <taxon>Diplogasteroidea</taxon>
        <taxon>Neodiplogasteridae</taxon>
        <taxon>Pristionchus</taxon>
    </lineage>
</organism>
<dbReference type="Pfam" id="PF06159">
    <property type="entry name" value="TRAPPC13_N"/>
    <property type="match status" value="1"/>
</dbReference>
<dbReference type="InterPro" id="IPR002715">
    <property type="entry name" value="Nas_poly-pep-assoc_cplx_dom"/>
</dbReference>
<dbReference type="InterPro" id="IPR011990">
    <property type="entry name" value="TPR-like_helical_dom_sf"/>
</dbReference>
<dbReference type="SUPFAM" id="SSF48452">
    <property type="entry name" value="TPR-like"/>
    <property type="match status" value="1"/>
</dbReference>
<dbReference type="InterPro" id="IPR001623">
    <property type="entry name" value="DnaJ_domain"/>
</dbReference>
<name>A0A2A6BYZ1_PRIPA</name>
<dbReference type="SUPFAM" id="SSF46565">
    <property type="entry name" value="Chaperone J-domain"/>
    <property type="match status" value="1"/>
</dbReference>
<comment type="similarity">
    <text evidence="1 2">Belongs to the NAC-beta family.</text>
</comment>
<dbReference type="PRINTS" id="PR00625">
    <property type="entry name" value="JDOMAIN"/>
</dbReference>
<dbReference type="InterPro" id="IPR019734">
    <property type="entry name" value="TPR_rpt"/>
</dbReference>
<dbReference type="CDD" id="cd06257">
    <property type="entry name" value="DnaJ"/>
    <property type="match status" value="1"/>
</dbReference>
<dbReference type="PROSITE" id="PS00636">
    <property type="entry name" value="DNAJ_1"/>
    <property type="match status" value="1"/>
</dbReference>
<dbReference type="PROSITE" id="PS51151">
    <property type="entry name" value="NAC_AB"/>
    <property type="match status" value="2"/>
</dbReference>
<dbReference type="InterPro" id="IPR039370">
    <property type="entry name" value="BTF3"/>
</dbReference>
<dbReference type="InterPro" id="IPR055428">
    <property type="entry name" value="TRAPPC13_C"/>
</dbReference>
<dbReference type="CDD" id="cd22055">
    <property type="entry name" value="NAC_BTF3"/>
    <property type="match status" value="2"/>
</dbReference>
<dbReference type="Proteomes" id="UP000005239">
    <property type="component" value="Unassembled WGS sequence"/>
</dbReference>
<dbReference type="Pfam" id="PF01849">
    <property type="entry name" value="NAC"/>
    <property type="match status" value="2"/>
</dbReference>
<gene>
    <name evidence="5" type="primary">WBGene00101443</name>
</gene>
<evidence type="ECO:0000313" key="6">
    <source>
        <dbReference type="Proteomes" id="UP000005239"/>
    </source>
</evidence>
<dbReference type="InterPro" id="IPR036249">
    <property type="entry name" value="Thioredoxin-like_sf"/>
</dbReference>
<dbReference type="PANTHER" id="PTHR10351">
    <property type="entry name" value="TRANSCRIPTION FACTOR BTF3 FAMILY MEMBER"/>
    <property type="match status" value="1"/>
</dbReference>
<reference evidence="6" key="1">
    <citation type="journal article" date="2008" name="Nat. Genet.">
        <title>The Pristionchus pacificus genome provides a unique perspective on nematode lifestyle and parasitism.</title>
        <authorList>
            <person name="Dieterich C."/>
            <person name="Clifton S.W."/>
            <person name="Schuster L.N."/>
            <person name="Chinwalla A."/>
            <person name="Delehaunty K."/>
            <person name="Dinkelacker I."/>
            <person name="Fulton L."/>
            <person name="Fulton R."/>
            <person name="Godfrey J."/>
            <person name="Minx P."/>
            <person name="Mitreva M."/>
            <person name="Roeseler W."/>
            <person name="Tian H."/>
            <person name="Witte H."/>
            <person name="Yang S.P."/>
            <person name="Wilson R.K."/>
            <person name="Sommer R.J."/>
        </authorList>
    </citation>
    <scope>NUCLEOTIDE SEQUENCE [LARGE SCALE GENOMIC DNA]</scope>
    <source>
        <strain evidence="6">PS312</strain>
    </source>
</reference>
<dbReference type="Pfam" id="PF23647">
    <property type="entry name" value="TRAPPC13_M"/>
    <property type="match status" value="1"/>
</dbReference>
<evidence type="ECO:0000256" key="2">
    <source>
        <dbReference type="RuleBase" id="RU361272"/>
    </source>
</evidence>
<keyword evidence="4" id="KW-0812">Transmembrane</keyword>
<reference evidence="5" key="2">
    <citation type="submission" date="2022-06" db="UniProtKB">
        <authorList>
            <consortium name="EnsemblMetazoa"/>
        </authorList>
    </citation>
    <scope>IDENTIFICATION</scope>
    <source>
        <strain evidence="5">PS312</strain>
    </source>
</reference>
<feature type="compositionally biased region" description="Basic and acidic residues" evidence="3">
    <location>
        <begin position="1354"/>
        <end position="1365"/>
    </location>
</feature>
<dbReference type="InterPro" id="IPR038187">
    <property type="entry name" value="NAC_A/B_dom_sf"/>
</dbReference>
<dbReference type="InterPro" id="IPR055429">
    <property type="entry name" value="TRAPPC13_M"/>
</dbReference>
<feature type="region of interest" description="Disordered" evidence="3">
    <location>
        <begin position="313"/>
        <end position="334"/>
    </location>
</feature>
<dbReference type="Gene3D" id="3.10.50.40">
    <property type="match status" value="1"/>
</dbReference>
<keyword evidence="4" id="KW-1133">Transmembrane helix</keyword>
<dbReference type="Gene3D" id="2.20.70.30">
    <property type="entry name" value="Nascent polypeptide-associated complex domain"/>
    <property type="match status" value="2"/>
</dbReference>
<protein>
    <recommendedName>
        <fullName evidence="2">Transcription factor BTF3</fullName>
    </recommendedName>
</protein>
<feature type="region of interest" description="Disordered" evidence="3">
    <location>
        <begin position="1877"/>
        <end position="1897"/>
    </location>
</feature>
<dbReference type="SUPFAM" id="SSF52833">
    <property type="entry name" value="Thioredoxin-like"/>
    <property type="match status" value="1"/>
</dbReference>
<dbReference type="Gene3D" id="3.40.30.10">
    <property type="entry name" value="Glutaredoxin"/>
    <property type="match status" value="1"/>
</dbReference>
<feature type="compositionally biased region" description="Acidic residues" evidence="3">
    <location>
        <begin position="1531"/>
        <end position="1546"/>
    </location>
</feature>
<evidence type="ECO:0000256" key="1">
    <source>
        <dbReference type="ARBA" id="ARBA00005296"/>
    </source>
</evidence>
<keyword evidence="4" id="KW-0472">Membrane</keyword>
<accession>A0A2A6BYZ1</accession>
<evidence type="ECO:0000256" key="4">
    <source>
        <dbReference type="SAM" id="Phobius"/>
    </source>
</evidence>
<feature type="region of interest" description="Disordered" evidence="3">
    <location>
        <begin position="1327"/>
        <end position="1374"/>
    </location>
</feature>
<dbReference type="GO" id="GO:0005829">
    <property type="term" value="C:cytosol"/>
    <property type="evidence" value="ECO:0000318"/>
    <property type="project" value="GO_Central"/>
</dbReference>
<dbReference type="GO" id="GO:0005854">
    <property type="term" value="C:nascent polypeptide-associated complex"/>
    <property type="evidence" value="ECO:0000318"/>
    <property type="project" value="GO_Central"/>
</dbReference>
<evidence type="ECO:0000256" key="3">
    <source>
        <dbReference type="SAM" id="MobiDB-lite"/>
    </source>
</evidence>
<accession>A0A8R1U8H1</accession>
<dbReference type="InterPro" id="IPR055427">
    <property type="entry name" value="TRAPPC13_N"/>
</dbReference>
<keyword evidence="6" id="KW-1185">Reference proteome</keyword>
<dbReference type="Gene3D" id="1.10.287.110">
    <property type="entry name" value="DnaJ domain"/>
    <property type="match status" value="1"/>
</dbReference>
<dbReference type="Pfam" id="PF23322">
    <property type="entry name" value="PPIase_AIP"/>
    <property type="match status" value="1"/>
</dbReference>
<feature type="compositionally biased region" description="Basic and acidic residues" evidence="3">
    <location>
        <begin position="313"/>
        <end position="332"/>
    </location>
</feature>
<feature type="transmembrane region" description="Helical" evidence="4">
    <location>
        <begin position="1303"/>
        <end position="1324"/>
    </location>
</feature>